<dbReference type="InterPro" id="IPR053812">
    <property type="entry name" value="HTH_Sigma70_ECF-like"/>
</dbReference>
<dbReference type="Pfam" id="PF07638">
    <property type="entry name" value="Sigma70_ECF"/>
    <property type="match status" value="1"/>
</dbReference>
<name>A0ABU2ACK7_9BURK</name>
<keyword evidence="1" id="KW-0805">Transcription regulation</keyword>
<accession>A0ABU2ACK7</accession>
<evidence type="ECO:0000313" key="5">
    <source>
        <dbReference type="EMBL" id="MDR7334941.1"/>
    </source>
</evidence>
<keyword evidence="2" id="KW-0731">Sigma factor</keyword>
<dbReference type="NCBIfam" id="TIGR02999">
    <property type="entry name" value="Sig-70_X6"/>
    <property type="match status" value="1"/>
</dbReference>
<dbReference type="PANTHER" id="PTHR43133">
    <property type="entry name" value="RNA POLYMERASE ECF-TYPE SIGMA FACTO"/>
    <property type="match status" value="1"/>
</dbReference>
<dbReference type="SUPFAM" id="SSF88659">
    <property type="entry name" value="Sigma3 and sigma4 domains of RNA polymerase sigma factors"/>
    <property type="match status" value="1"/>
</dbReference>
<dbReference type="InterPro" id="IPR039425">
    <property type="entry name" value="RNA_pol_sigma-70-like"/>
</dbReference>
<evidence type="ECO:0000256" key="2">
    <source>
        <dbReference type="ARBA" id="ARBA00023082"/>
    </source>
</evidence>
<comment type="caution">
    <text evidence="5">The sequence shown here is derived from an EMBL/GenBank/DDBJ whole genome shotgun (WGS) entry which is preliminary data.</text>
</comment>
<dbReference type="InterPro" id="IPR011517">
    <property type="entry name" value="RNA_pol_sigma70_ECF-like"/>
</dbReference>
<evidence type="ECO:0000256" key="1">
    <source>
        <dbReference type="ARBA" id="ARBA00023015"/>
    </source>
</evidence>
<dbReference type="InterPro" id="IPR013324">
    <property type="entry name" value="RNA_pol_sigma_r3/r4-like"/>
</dbReference>
<evidence type="ECO:0000256" key="3">
    <source>
        <dbReference type="ARBA" id="ARBA00023163"/>
    </source>
</evidence>
<dbReference type="Gene3D" id="1.10.10.10">
    <property type="entry name" value="Winged helix-like DNA-binding domain superfamily/Winged helix DNA-binding domain"/>
    <property type="match status" value="1"/>
</dbReference>
<evidence type="ECO:0000313" key="6">
    <source>
        <dbReference type="Proteomes" id="UP001180825"/>
    </source>
</evidence>
<organism evidence="5 6">
    <name type="scientific">Roseateles asaccharophilus</name>
    <dbReference type="NCBI Taxonomy" id="582607"/>
    <lineage>
        <taxon>Bacteria</taxon>
        <taxon>Pseudomonadati</taxon>
        <taxon>Pseudomonadota</taxon>
        <taxon>Betaproteobacteria</taxon>
        <taxon>Burkholderiales</taxon>
        <taxon>Sphaerotilaceae</taxon>
        <taxon>Roseateles</taxon>
    </lineage>
</organism>
<evidence type="ECO:0000259" key="4">
    <source>
        <dbReference type="Pfam" id="PF07638"/>
    </source>
</evidence>
<dbReference type="EMBL" id="JAVDXV010000008">
    <property type="protein sequence ID" value="MDR7334941.1"/>
    <property type="molecule type" value="Genomic_DNA"/>
</dbReference>
<dbReference type="Proteomes" id="UP001180825">
    <property type="component" value="Unassembled WGS sequence"/>
</dbReference>
<dbReference type="InterPro" id="IPR036388">
    <property type="entry name" value="WH-like_DNA-bd_sf"/>
</dbReference>
<dbReference type="NCBIfam" id="TIGR02937">
    <property type="entry name" value="sigma70-ECF"/>
    <property type="match status" value="1"/>
</dbReference>
<protein>
    <submittedName>
        <fullName evidence="5">RNA polymerase sigma factor (TIGR02999 family)</fullName>
    </submittedName>
</protein>
<proteinExistence type="predicted"/>
<dbReference type="PANTHER" id="PTHR43133:SF39">
    <property type="entry name" value="SIMILAR TO RNA POLYMERASE SIGMA-E FACTOR"/>
    <property type="match status" value="1"/>
</dbReference>
<gene>
    <name evidence="5" type="ORF">J2X21_004105</name>
</gene>
<keyword evidence="6" id="KW-1185">Reference proteome</keyword>
<dbReference type="RefSeq" id="WP_310331666.1">
    <property type="nucleotide sequence ID" value="NZ_JAVDXV010000008.1"/>
</dbReference>
<keyword evidence="3" id="KW-0804">Transcription</keyword>
<feature type="domain" description="RNA polymerase sigma-70 ECF-like HTH" evidence="4">
    <location>
        <begin position="20"/>
        <end position="191"/>
    </location>
</feature>
<sequence length="196" mass="21580">MSSDVAPPAPAEHAPVPLDDQLWRETFDELKKVAHARLRAAGDPTGCNTTMLVNESWIKLSARASQQAGDGALSFPTRSHFFAYASRAMRSIVVDLLRERAAQRRGGGVDGDGVQWVTLDTTLGERVAAPEDEPLQVDAALRTLEAREPRLARVVELRYFAGMTETEVAEVLGVTDRTVRRDWDKARALLRTLLAC</sequence>
<reference evidence="5 6" key="1">
    <citation type="submission" date="2023-07" db="EMBL/GenBank/DDBJ databases">
        <title>Sorghum-associated microbial communities from plants grown in Nebraska, USA.</title>
        <authorList>
            <person name="Schachtman D."/>
        </authorList>
    </citation>
    <scope>NUCLEOTIDE SEQUENCE [LARGE SCALE GENOMIC DNA]</scope>
    <source>
        <strain evidence="5 6">BE316</strain>
    </source>
</reference>
<dbReference type="InterPro" id="IPR014284">
    <property type="entry name" value="RNA_pol_sigma-70_dom"/>
</dbReference>